<dbReference type="AlphaFoldDB" id="A0AAD7N966"/>
<protein>
    <submittedName>
        <fullName evidence="2">Uncharacterized protein</fullName>
    </submittedName>
</protein>
<name>A0AAD7N966_9AGAR</name>
<proteinExistence type="predicted"/>
<reference evidence="2" key="1">
    <citation type="submission" date="2023-03" db="EMBL/GenBank/DDBJ databases">
        <title>Massive genome expansion in bonnet fungi (Mycena s.s.) driven by repeated elements and novel gene families across ecological guilds.</title>
        <authorList>
            <consortium name="Lawrence Berkeley National Laboratory"/>
            <person name="Harder C.B."/>
            <person name="Miyauchi S."/>
            <person name="Viragh M."/>
            <person name="Kuo A."/>
            <person name="Thoen E."/>
            <person name="Andreopoulos B."/>
            <person name="Lu D."/>
            <person name="Skrede I."/>
            <person name="Drula E."/>
            <person name="Henrissat B."/>
            <person name="Morin E."/>
            <person name="Kohler A."/>
            <person name="Barry K."/>
            <person name="LaButti K."/>
            <person name="Morin E."/>
            <person name="Salamov A."/>
            <person name="Lipzen A."/>
            <person name="Mereny Z."/>
            <person name="Hegedus B."/>
            <person name="Baldrian P."/>
            <person name="Stursova M."/>
            <person name="Weitz H."/>
            <person name="Taylor A."/>
            <person name="Grigoriev I.V."/>
            <person name="Nagy L.G."/>
            <person name="Martin F."/>
            <person name="Kauserud H."/>
        </authorList>
    </citation>
    <scope>NUCLEOTIDE SEQUENCE</scope>
    <source>
        <strain evidence="2">CBHHK182m</strain>
    </source>
</reference>
<keyword evidence="1" id="KW-0812">Transmembrane</keyword>
<keyword evidence="3" id="KW-1185">Reference proteome</keyword>
<sequence>MAACSPSSTTPTTNLLFPTIASAIAASVRQRESRLIDPPHRPTFGLSSSHHQHFFRLTTTTSFLLTTTIVLPPSAFLSSYHHHLFPLHYHRRFFRLASTTSFLSTTTIPSSLFTTMSAGDLYPAICECQSLVNRTPLNTFMAGALFALLVALFVLRFGRPPRTTSIRRLRRWVRISVCRVHIRGLYDRQPTPKQIRELDPLARVAAVAEFPDSYANDGLGAIYVVAVVDDDTLEMFISGRISAANFLLKVRVKLGETSDLPLRQLGYKKCNGGQTHFWLFCFYPDKRKASEKMCHALFQDDAPPALLKCSCAITHKEYWWLRELGGFAKVEERVRDVLALRGQHDLVRHDLQHNWLLSLQ</sequence>
<evidence type="ECO:0000313" key="2">
    <source>
        <dbReference type="EMBL" id="KAJ7751070.1"/>
    </source>
</evidence>
<keyword evidence="1" id="KW-0472">Membrane</keyword>
<feature type="transmembrane region" description="Helical" evidence="1">
    <location>
        <begin position="140"/>
        <end position="158"/>
    </location>
</feature>
<gene>
    <name evidence="2" type="ORF">B0H16DRAFT_838816</name>
</gene>
<evidence type="ECO:0000256" key="1">
    <source>
        <dbReference type="SAM" id="Phobius"/>
    </source>
</evidence>
<dbReference type="Proteomes" id="UP001215598">
    <property type="component" value="Unassembled WGS sequence"/>
</dbReference>
<dbReference type="EMBL" id="JARKIB010000063">
    <property type="protein sequence ID" value="KAJ7751070.1"/>
    <property type="molecule type" value="Genomic_DNA"/>
</dbReference>
<keyword evidence="1" id="KW-1133">Transmembrane helix</keyword>
<comment type="caution">
    <text evidence="2">The sequence shown here is derived from an EMBL/GenBank/DDBJ whole genome shotgun (WGS) entry which is preliminary data.</text>
</comment>
<accession>A0AAD7N966</accession>
<evidence type="ECO:0000313" key="3">
    <source>
        <dbReference type="Proteomes" id="UP001215598"/>
    </source>
</evidence>
<feature type="transmembrane region" description="Helical" evidence="1">
    <location>
        <begin position="54"/>
        <end position="72"/>
    </location>
</feature>
<organism evidence="2 3">
    <name type="scientific">Mycena metata</name>
    <dbReference type="NCBI Taxonomy" id="1033252"/>
    <lineage>
        <taxon>Eukaryota</taxon>
        <taxon>Fungi</taxon>
        <taxon>Dikarya</taxon>
        <taxon>Basidiomycota</taxon>
        <taxon>Agaricomycotina</taxon>
        <taxon>Agaricomycetes</taxon>
        <taxon>Agaricomycetidae</taxon>
        <taxon>Agaricales</taxon>
        <taxon>Marasmiineae</taxon>
        <taxon>Mycenaceae</taxon>
        <taxon>Mycena</taxon>
    </lineage>
</organism>
<feature type="transmembrane region" description="Helical" evidence="1">
    <location>
        <begin position="93"/>
        <end position="113"/>
    </location>
</feature>